<feature type="domain" description="Response regulatory" evidence="8">
    <location>
        <begin position="4"/>
        <end position="117"/>
    </location>
</feature>
<dbReference type="Gene3D" id="3.40.50.2300">
    <property type="match status" value="1"/>
</dbReference>
<dbReference type="InterPro" id="IPR001867">
    <property type="entry name" value="OmpR/PhoB-type_DNA-bd"/>
</dbReference>
<keyword evidence="1 6" id="KW-0597">Phosphoprotein</keyword>
<keyword evidence="4 7" id="KW-0238">DNA-binding</keyword>
<evidence type="ECO:0000256" key="3">
    <source>
        <dbReference type="ARBA" id="ARBA00023015"/>
    </source>
</evidence>
<dbReference type="EMBL" id="NGJX01000002">
    <property type="protein sequence ID" value="RSU04233.1"/>
    <property type="molecule type" value="Genomic_DNA"/>
</dbReference>
<keyword evidence="5" id="KW-0804">Transcription</keyword>
<dbReference type="GO" id="GO:0005829">
    <property type="term" value="C:cytosol"/>
    <property type="evidence" value="ECO:0007669"/>
    <property type="project" value="TreeGrafter"/>
</dbReference>
<sequence length="229" mass="26294">MNLLILLVEDDERILEFLKPLLKSENYELLHAATVESAEMMLRTYPVELILLDLGLPDKDGLIFLETFRKTSDVPIIVISARSDEETKIKALDLDADDYLTKPFGSGELLTRIRTTTRHFKRGQQKNESTTLINGNLSLDIDKREVKLNNESIHLTKNEYLLMKILMENKGKVLTHDFLSKAVWGMGSMNPLTLRVNMSNLRKKIEKNPVEPEYIQTEIGVGYRMSEKD</sequence>
<dbReference type="Gene3D" id="6.10.250.690">
    <property type="match status" value="1"/>
</dbReference>
<feature type="domain" description="OmpR/PhoB-type" evidence="9">
    <location>
        <begin position="129"/>
        <end position="227"/>
    </location>
</feature>
<evidence type="ECO:0000256" key="4">
    <source>
        <dbReference type="ARBA" id="ARBA00023125"/>
    </source>
</evidence>
<evidence type="ECO:0000259" key="8">
    <source>
        <dbReference type="PROSITE" id="PS50110"/>
    </source>
</evidence>
<reference evidence="10 11" key="1">
    <citation type="submission" date="2017-05" db="EMBL/GenBank/DDBJ databases">
        <title>Vagococcus spp. assemblies.</title>
        <authorList>
            <person name="Gulvik C.A."/>
        </authorList>
    </citation>
    <scope>NUCLEOTIDE SEQUENCE [LARGE SCALE GENOMIC DNA]</scope>
    <source>
        <strain evidence="10 11">NCFB 2497</strain>
    </source>
</reference>
<dbReference type="Gene3D" id="1.10.10.10">
    <property type="entry name" value="Winged helix-like DNA-binding domain superfamily/Winged helix DNA-binding domain"/>
    <property type="match status" value="1"/>
</dbReference>
<keyword evidence="2" id="KW-0902">Two-component regulatory system</keyword>
<feature type="modified residue" description="4-aspartylphosphate" evidence="6">
    <location>
        <position position="53"/>
    </location>
</feature>
<protein>
    <submittedName>
        <fullName evidence="10">DNA-binding response regulator</fullName>
    </submittedName>
</protein>
<dbReference type="Pfam" id="PF00486">
    <property type="entry name" value="Trans_reg_C"/>
    <property type="match status" value="1"/>
</dbReference>
<evidence type="ECO:0000256" key="6">
    <source>
        <dbReference type="PROSITE-ProRule" id="PRU00169"/>
    </source>
</evidence>
<dbReference type="GO" id="GO:0000156">
    <property type="term" value="F:phosphorelay response regulator activity"/>
    <property type="evidence" value="ECO:0007669"/>
    <property type="project" value="TreeGrafter"/>
</dbReference>
<dbReference type="SUPFAM" id="SSF52172">
    <property type="entry name" value="CheY-like"/>
    <property type="match status" value="1"/>
</dbReference>
<evidence type="ECO:0000313" key="11">
    <source>
        <dbReference type="Proteomes" id="UP000288197"/>
    </source>
</evidence>
<evidence type="ECO:0000256" key="7">
    <source>
        <dbReference type="PROSITE-ProRule" id="PRU01091"/>
    </source>
</evidence>
<dbReference type="PANTHER" id="PTHR48111:SF50">
    <property type="entry name" value="KDP OPERON TRANSCRIPTIONAL REGULATORY PROTEIN KDPE"/>
    <property type="match status" value="1"/>
</dbReference>
<dbReference type="SMART" id="SM00448">
    <property type="entry name" value="REC"/>
    <property type="match status" value="1"/>
</dbReference>
<dbReference type="InterPro" id="IPR039420">
    <property type="entry name" value="WalR-like"/>
</dbReference>
<dbReference type="GO" id="GO:0032993">
    <property type="term" value="C:protein-DNA complex"/>
    <property type="evidence" value="ECO:0007669"/>
    <property type="project" value="TreeGrafter"/>
</dbReference>
<dbReference type="InterPro" id="IPR036388">
    <property type="entry name" value="WH-like_DNA-bd_sf"/>
</dbReference>
<evidence type="ECO:0000256" key="1">
    <source>
        <dbReference type="ARBA" id="ARBA00022553"/>
    </source>
</evidence>
<keyword evidence="3" id="KW-0805">Transcription regulation</keyword>
<proteinExistence type="predicted"/>
<evidence type="ECO:0000259" key="9">
    <source>
        <dbReference type="PROSITE" id="PS51755"/>
    </source>
</evidence>
<dbReference type="PROSITE" id="PS50110">
    <property type="entry name" value="RESPONSE_REGULATORY"/>
    <property type="match status" value="1"/>
</dbReference>
<dbReference type="GO" id="GO:0000976">
    <property type="term" value="F:transcription cis-regulatory region binding"/>
    <property type="evidence" value="ECO:0007669"/>
    <property type="project" value="TreeGrafter"/>
</dbReference>
<dbReference type="GO" id="GO:0006355">
    <property type="term" value="P:regulation of DNA-templated transcription"/>
    <property type="evidence" value="ECO:0007669"/>
    <property type="project" value="InterPro"/>
</dbReference>
<evidence type="ECO:0000313" key="10">
    <source>
        <dbReference type="EMBL" id="RSU04233.1"/>
    </source>
</evidence>
<dbReference type="InterPro" id="IPR011006">
    <property type="entry name" value="CheY-like_superfamily"/>
</dbReference>
<accession>A0A430AAK5</accession>
<evidence type="ECO:0000256" key="5">
    <source>
        <dbReference type="ARBA" id="ARBA00023163"/>
    </source>
</evidence>
<keyword evidence="11" id="KW-1185">Reference proteome</keyword>
<gene>
    <name evidence="10" type="ORF">CBF32_02330</name>
</gene>
<evidence type="ECO:0000256" key="2">
    <source>
        <dbReference type="ARBA" id="ARBA00023012"/>
    </source>
</evidence>
<dbReference type="Pfam" id="PF00072">
    <property type="entry name" value="Response_reg"/>
    <property type="match status" value="1"/>
</dbReference>
<feature type="DNA-binding region" description="OmpR/PhoB-type" evidence="7">
    <location>
        <begin position="129"/>
        <end position="227"/>
    </location>
</feature>
<comment type="caution">
    <text evidence="10">The sequence shown here is derived from an EMBL/GenBank/DDBJ whole genome shotgun (WGS) entry which is preliminary data.</text>
</comment>
<name>A0A430AAK5_9ENTE</name>
<dbReference type="PROSITE" id="PS51755">
    <property type="entry name" value="OMPR_PHOB"/>
    <property type="match status" value="1"/>
</dbReference>
<dbReference type="CDD" id="cd00383">
    <property type="entry name" value="trans_reg_C"/>
    <property type="match status" value="1"/>
</dbReference>
<organism evidence="10 11">
    <name type="scientific">Vagococcus fluvialis</name>
    <dbReference type="NCBI Taxonomy" id="2738"/>
    <lineage>
        <taxon>Bacteria</taxon>
        <taxon>Bacillati</taxon>
        <taxon>Bacillota</taxon>
        <taxon>Bacilli</taxon>
        <taxon>Lactobacillales</taxon>
        <taxon>Enterococcaceae</taxon>
        <taxon>Vagococcus</taxon>
    </lineage>
</organism>
<dbReference type="AlphaFoldDB" id="A0A430AAK5"/>
<dbReference type="OrthoDB" id="9790442at2"/>
<dbReference type="SMART" id="SM00862">
    <property type="entry name" value="Trans_reg_C"/>
    <property type="match status" value="1"/>
</dbReference>
<dbReference type="PANTHER" id="PTHR48111">
    <property type="entry name" value="REGULATOR OF RPOS"/>
    <property type="match status" value="1"/>
</dbReference>
<dbReference type="Proteomes" id="UP000288197">
    <property type="component" value="Unassembled WGS sequence"/>
</dbReference>
<dbReference type="InterPro" id="IPR001789">
    <property type="entry name" value="Sig_transdc_resp-reg_receiver"/>
</dbReference>